<dbReference type="EnsemblPlants" id="Pp3c2_37270V3.1">
    <property type="protein sequence ID" value="Pp3c2_37270V3.1"/>
    <property type="gene ID" value="Pp3c2_37270"/>
</dbReference>
<dbReference type="RefSeq" id="XP_024362230.1">
    <property type="nucleotide sequence ID" value="XM_024506462.2"/>
</dbReference>
<dbReference type="EMBL" id="ABEU02000002">
    <property type="protein sequence ID" value="PNR60946.1"/>
    <property type="molecule type" value="Genomic_DNA"/>
</dbReference>
<dbReference type="OrthoDB" id="20821at2759"/>
<organism evidence="3">
    <name type="scientific">Physcomitrium patens</name>
    <name type="common">Spreading-leaved earth moss</name>
    <name type="synonym">Physcomitrella patens</name>
    <dbReference type="NCBI Taxonomy" id="3218"/>
    <lineage>
        <taxon>Eukaryota</taxon>
        <taxon>Viridiplantae</taxon>
        <taxon>Streptophyta</taxon>
        <taxon>Embryophyta</taxon>
        <taxon>Bryophyta</taxon>
        <taxon>Bryophytina</taxon>
        <taxon>Bryopsida</taxon>
        <taxon>Funariidae</taxon>
        <taxon>Funariales</taxon>
        <taxon>Funariaceae</taxon>
        <taxon>Physcomitrium</taxon>
    </lineage>
</organism>
<reference evidence="3 5" key="2">
    <citation type="journal article" date="2018" name="Plant J.">
        <title>The Physcomitrella patens chromosome-scale assembly reveals moss genome structure and evolution.</title>
        <authorList>
            <person name="Lang D."/>
            <person name="Ullrich K.K."/>
            <person name="Murat F."/>
            <person name="Fuchs J."/>
            <person name="Jenkins J."/>
            <person name="Haas F.B."/>
            <person name="Piednoel M."/>
            <person name="Gundlach H."/>
            <person name="Van Bel M."/>
            <person name="Meyberg R."/>
            <person name="Vives C."/>
            <person name="Morata J."/>
            <person name="Symeonidi A."/>
            <person name="Hiss M."/>
            <person name="Muchero W."/>
            <person name="Kamisugi Y."/>
            <person name="Saleh O."/>
            <person name="Blanc G."/>
            <person name="Decker E.L."/>
            <person name="van Gessel N."/>
            <person name="Grimwood J."/>
            <person name="Hayes R.D."/>
            <person name="Graham S.W."/>
            <person name="Gunter L.E."/>
            <person name="McDaniel S.F."/>
            <person name="Hoernstein S.N.W."/>
            <person name="Larsson A."/>
            <person name="Li F.W."/>
            <person name="Perroud P.F."/>
            <person name="Phillips J."/>
            <person name="Ranjan P."/>
            <person name="Rokshar D.S."/>
            <person name="Rothfels C.J."/>
            <person name="Schneider L."/>
            <person name="Shu S."/>
            <person name="Stevenson D.W."/>
            <person name="Thummler F."/>
            <person name="Tillich M."/>
            <person name="Villarreal Aguilar J.C."/>
            <person name="Widiez T."/>
            <person name="Wong G.K."/>
            <person name="Wymore A."/>
            <person name="Zhang Y."/>
            <person name="Zimmer A.D."/>
            <person name="Quatrano R.S."/>
            <person name="Mayer K.F.X."/>
            <person name="Goodstein D."/>
            <person name="Casacuberta J.M."/>
            <person name="Vandepoele K."/>
            <person name="Reski R."/>
            <person name="Cuming A.C."/>
            <person name="Tuskan G.A."/>
            <person name="Maumus F."/>
            <person name="Salse J."/>
            <person name="Schmutz J."/>
            <person name="Rensing S.A."/>
        </authorList>
    </citation>
    <scope>NUCLEOTIDE SEQUENCE [LARGE SCALE GENOMIC DNA]</scope>
    <source>
        <strain evidence="4 5">cv. Gransden 2004</strain>
    </source>
</reference>
<evidence type="ECO:0000313" key="5">
    <source>
        <dbReference type="Proteomes" id="UP000006727"/>
    </source>
</evidence>
<evidence type="ECO:0000256" key="1">
    <source>
        <dbReference type="SAM" id="MobiDB-lite"/>
    </source>
</evidence>
<feature type="region of interest" description="Disordered" evidence="1">
    <location>
        <begin position="96"/>
        <end position="118"/>
    </location>
</feature>
<sequence>MNWLSRNNPFEGGRDNYNYGSSGYDDGDRHDYGFNSTRYGEPYAGGSHPLSMPPQRSLDSNYGYDAAYKTGYSDSSSRPLADLAPYDQHQRYELEPAHERFNNYADQPSYSSGYDDYGEEPYHVDRYKSYKEGYDDEPEFLFRTASKTYNFNALETTPVTEPSFTADAEVTEASEEVLVRIRGAVVHLVDDQKSPLLGDGDFSIVLIEQAGNGLVTFVRVGDKLRWPLTKDEPAVKLDSSHYYFTIRFPRKVDEMDTETARSASPEVLSYGVTFPLDGQEEQLRELDDILETYSRFLSPKLVQGNKERDEFDGAFGYGHSQIPDALNTSRSEVLYNKQEKQDSSSDYWRIMAPNVDDYNSDLAKAFAMGTGSLIKGIFWLRDSTVAGLENGSSYMREHVRSTSNPSTINPQILVNLKRVKNMSMATETVANSILEGFVRAASFFSSALIRSDIGKKFFQLLPGEVALVSMDAFAKLFDALEAAGYDVAAQTKMFTQDVVAHRYGEQAGEVTGDTLSTAGHLFATAWTVTKVRSAWNPTKFKPTKTGMLKAAAKAVMRGAKD</sequence>
<evidence type="ECO:0000313" key="4">
    <source>
        <dbReference type="EnsemblPlants" id="Pp3c2_37270V3.1"/>
    </source>
</evidence>
<gene>
    <name evidence="4" type="primary">LOC112275805</name>
    <name evidence="3" type="ORF">PHYPA_003739</name>
</gene>
<reference evidence="3 5" key="1">
    <citation type="journal article" date="2008" name="Science">
        <title>The Physcomitrella genome reveals evolutionary insights into the conquest of land by plants.</title>
        <authorList>
            <person name="Rensing S."/>
            <person name="Lang D."/>
            <person name="Zimmer A."/>
            <person name="Terry A."/>
            <person name="Salamov A."/>
            <person name="Shapiro H."/>
            <person name="Nishiyama T."/>
            <person name="Perroud P.-F."/>
            <person name="Lindquist E."/>
            <person name="Kamisugi Y."/>
            <person name="Tanahashi T."/>
            <person name="Sakakibara K."/>
            <person name="Fujita T."/>
            <person name="Oishi K."/>
            <person name="Shin-I T."/>
            <person name="Kuroki Y."/>
            <person name="Toyoda A."/>
            <person name="Suzuki Y."/>
            <person name="Hashimoto A."/>
            <person name="Yamaguchi K."/>
            <person name="Sugano A."/>
            <person name="Kohara Y."/>
            <person name="Fujiyama A."/>
            <person name="Anterola A."/>
            <person name="Aoki S."/>
            <person name="Ashton N."/>
            <person name="Barbazuk W.B."/>
            <person name="Barker E."/>
            <person name="Bennetzen J."/>
            <person name="Bezanilla M."/>
            <person name="Blankenship R."/>
            <person name="Cho S.H."/>
            <person name="Dutcher S."/>
            <person name="Estelle M."/>
            <person name="Fawcett J.A."/>
            <person name="Gundlach H."/>
            <person name="Hanada K."/>
            <person name="Heyl A."/>
            <person name="Hicks K.A."/>
            <person name="Hugh J."/>
            <person name="Lohr M."/>
            <person name="Mayer K."/>
            <person name="Melkozernov A."/>
            <person name="Murata T."/>
            <person name="Nelson D."/>
            <person name="Pils B."/>
            <person name="Prigge M."/>
            <person name="Reiss B."/>
            <person name="Renner T."/>
            <person name="Rombauts S."/>
            <person name="Rushton P."/>
            <person name="Sanderfoot A."/>
            <person name="Schween G."/>
            <person name="Shiu S.-H."/>
            <person name="Stueber K."/>
            <person name="Theodoulou F.L."/>
            <person name="Tu H."/>
            <person name="Van de Peer Y."/>
            <person name="Verrier P.J."/>
            <person name="Waters E."/>
            <person name="Wood A."/>
            <person name="Yang L."/>
            <person name="Cove D."/>
            <person name="Cuming A."/>
            <person name="Hasebe M."/>
            <person name="Lucas S."/>
            <person name="Mishler D.B."/>
            <person name="Reski R."/>
            <person name="Grigoriev I."/>
            <person name="Quatrano R.S."/>
            <person name="Boore J.L."/>
        </authorList>
    </citation>
    <scope>NUCLEOTIDE SEQUENCE [LARGE SCALE GENOMIC DNA]</scope>
    <source>
        <strain evidence="4 5">cv. Gransden 2004</strain>
    </source>
</reference>
<dbReference type="Pfam" id="PF06911">
    <property type="entry name" value="Senescence"/>
    <property type="match status" value="1"/>
</dbReference>
<evidence type="ECO:0000259" key="2">
    <source>
        <dbReference type="Pfam" id="PF06911"/>
    </source>
</evidence>
<name>A0A2K1L4J4_PHYPA</name>
<dbReference type="Proteomes" id="UP000006727">
    <property type="component" value="Chromosome 2"/>
</dbReference>
<dbReference type="GeneID" id="112275805"/>
<dbReference type="Gramene" id="Pp3c2_37270V3.2">
    <property type="protein sequence ID" value="Pp3c2_37270V3.2"/>
    <property type="gene ID" value="Pp3c2_37270"/>
</dbReference>
<dbReference type="EnsemblPlants" id="Pp3c2_37270V3.2">
    <property type="protein sequence ID" value="Pp3c2_37270V3.2"/>
    <property type="gene ID" value="Pp3c2_37270"/>
</dbReference>
<dbReference type="PaxDb" id="3218-PP1S1_95V6.1"/>
<keyword evidence="5" id="KW-1185">Reference proteome</keyword>
<proteinExistence type="predicted"/>
<reference evidence="4" key="3">
    <citation type="submission" date="2020-12" db="UniProtKB">
        <authorList>
            <consortium name="EnsemblPlants"/>
        </authorList>
    </citation>
    <scope>IDENTIFICATION</scope>
</reference>
<feature type="domain" description="Senescence" evidence="2">
    <location>
        <begin position="367"/>
        <end position="533"/>
    </location>
</feature>
<dbReference type="Gramene" id="Pp3c2_37270V3.1">
    <property type="protein sequence ID" value="Pp3c2_37270V3.1"/>
    <property type="gene ID" value="Pp3c2_37270"/>
</dbReference>
<accession>A0A2K1L4J4</accession>
<dbReference type="PANTHER" id="PTHR21068">
    <property type="entry name" value="SPARTIN"/>
    <property type="match status" value="1"/>
</dbReference>
<dbReference type="STRING" id="3218.A0A2K1L4J4"/>
<dbReference type="AlphaFoldDB" id="A0A2K1L4J4"/>
<evidence type="ECO:0000313" key="3">
    <source>
        <dbReference type="EMBL" id="PNR60946.1"/>
    </source>
</evidence>
<dbReference type="PANTHER" id="PTHR21068:SF43">
    <property type="entry name" value="SPARTIN"/>
    <property type="match status" value="1"/>
</dbReference>
<dbReference type="OMA" id="EERCAQY"/>
<protein>
    <recommendedName>
        <fullName evidence="2">Senescence domain-containing protein</fullName>
    </recommendedName>
</protein>
<dbReference type="GO" id="GO:0005886">
    <property type="term" value="C:plasma membrane"/>
    <property type="evidence" value="ECO:0000318"/>
    <property type="project" value="GO_Central"/>
</dbReference>
<dbReference type="InterPro" id="IPR045036">
    <property type="entry name" value="Spartin-like"/>
</dbReference>
<dbReference type="InterPro" id="IPR009686">
    <property type="entry name" value="Senescence/spartin_C"/>
</dbReference>